<accession>A0A3E1EV65</accession>
<dbReference type="AlphaFoldDB" id="A0A3E1EV65"/>
<evidence type="ECO:0000313" key="2">
    <source>
        <dbReference type="EMBL" id="RFC53447.1"/>
    </source>
</evidence>
<keyword evidence="3" id="KW-1185">Reference proteome</keyword>
<protein>
    <submittedName>
        <fullName evidence="2">Uncharacterized protein</fullName>
    </submittedName>
</protein>
<gene>
    <name evidence="2" type="ORF">DXU93_13530</name>
</gene>
<dbReference type="OrthoDB" id="1122172at2"/>
<reference evidence="2 3" key="1">
    <citation type="submission" date="2018-08" db="EMBL/GenBank/DDBJ databases">
        <title>The draft genome squence of Brumimicrobium sp. N62.</title>
        <authorList>
            <person name="Du Z.-J."/>
            <person name="Luo H.-R."/>
        </authorList>
    </citation>
    <scope>NUCLEOTIDE SEQUENCE [LARGE SCALE GENOMIC DNA]</scope>
    <source>
        <strain evidence="2 3">N62</strain>
    </source>
</reference>
<proteinExistence type="predicted"/>
<organism evidence="2 3">
    <name type="scientific">Brumimicrobium aurantiacum</name>
    <dbReference type="NCBI Taxonomy" id="1737063"/>
    <lineage>
        <taxon>Bacteria</taxon>
        <taxon>Pseudomonadati</taxon>
        <taxon>Bacteroidota</taxon>
        <taxon>Flavobacteriia</taxon>
        <taxon>Flavobacteriales</taxon>
        <taxon>Crocinitomicaceae</taxon>
        <taxon>Brumimicrobium</taxon>
    </lineage>
</organism>
<dbReference type="Proteomes" id="UP000257127">
    <property type="component" value="Unassembled WGS sequence"/>
</dbReference>
<comment type="caution">
    <text evidence="2">The sequence shown here is derived from an EMBL/GenBank/DDBJ whole genome shotgun (WGS) entry which is preliminary data.</text>
</comment>
<dbReference type="EMBL" id="QURB01000009">
    <property type="protein sequence ID" value="RFC53447.1"/>
    <property type="molecule type" value="Genomic_DNA"/>
</dbReference>
<name>A0A3E1EV65_9FLAO</name>
<feature type="region of interest" description="Disordered" evidence="1">
    <location>
        <begin position="70"/>
        <end position="101"/>
    </location>
</feature>
<evidence type="ECO:0000256" key="1">
    <source>
        <dbReference type="SAM" id="MobiDB-lite"/>
    </source>
</evidence>
<feature type="compositionally biased region" description="Acidic residues" evidence="1">
    <location>
        <begin position="88"/>
        <end position="101"/>
    </location>
</feature>
<evidence type="ECO:0000313" key="3">
    <source>
        <dbReference type="Proteomes" id="UP000257127"/>
    </source>
</evidence>
<sequence>MSNSKPRVVKDYAKIDKAVKQQIKLNYPEGFEGNLIKFKNKEGNTVSALPFETEDYYYLVRMTVSQAQEIIEDDDDYDDDGFLKEDIKEEYEDDSINEEFE</sequence>
<dbReference type="RefSeq" id="WP_116881839.1">
    <property type="nucleotide sequence ID" value="NZ_QURB01000009.1"/>
</dbReference>
<feature type="compositionally biased region" description="Acidic residues" evidence="1">
    <location>
        <begin position="70"/>
        <end position="80"/>
    </location>
</feature>